<evidence type="ECO:0008006" key="2">
    <source>
        <dbReference type="Google" id="ProtNLM"/>
    </source>
</evidence>
<organism evidence="1">
    <name type="scientific">marine sediment metagenome</name>
    <dbReference type="NCBI Taxonomy" id="412755"/>
    <lineage>
        <taxon>unclassified sequences</taxon>
        <taxon>metagenomes</taxon>
        <taxon>ecological metagenomes</taxon>
    </lineage>
</organism>
<feature type="non-terminal residue" evidence="1">
    <location>
        <position position="1"/>
    </location>
</feature>
<proteinExistence type="predicted"/>
<dbReference type="AlphaFoldDB" id="X1T0T8"/>
<evidence type="ECO:0000313" key="1">
    <source>
        <dbReference type="EMBL" id="GAI84976.1"/>
    </source>
</evidence>
<protein>
    <recommendedName>
        <fullName evidence="2">O-methyltransferase domain-containing protein</fullName>
    </recommendedName>
</protein>
<reference evidence="1" key="1">
    <citation type="journal article" date="2014" name="Front. Microbiol.">
        <title>High frequency of phylogenetically diverse reductive dehalogenase-homologous genes in deep subseafloor sedimentary metagenomes.</title>
        <authorList>
            <person name="Kawai M."/>
            <person name="Futagami T."/>
            <person name="Toyoda A."/>
            <person name="Takaki Y."/>
            <person name="Nishi S."/>
            <person name="Hori S."/>
            <person name="Arai W."/>
            <person name="Tsubouchi T."/>
            <person name="Morono Y."/>
            <person name="Uchiyama I."/>
            <person name="Ito T."/>
            <person name="Fujiyama A."/>
            <person name="Inagaki F."/>
            <person name="Takami H."/>
        </authorList>
    </citation>
    <scope>NUCLEOTIDE SEQUENCE</scope>
    <source>
        <strain evidence="1">Expedition CK06-06</strain>
    </source>
</reference>
<name>X1T0T8_9ZZZZ</name>
<dbReference type="EMBL" id="BARW01009837">
    <property type="protein sequence ID" value="GAI84976.1"/>
    <property type="molecule type" value="Genomic_DNA"/>
</dbReference>
<dbReference type="SUPFAM" id="SSF53335">
    <property type="entry name" value="S-adenosyl-L-methionine-dependent methyltransferases"/>
    <property type="match status" value="1"/>
</dbReference>
<accession>X1T0T8</accession>
<sequence length="101" mass="11065">EEGLFLQRIICDIKAAVCVDIGLGYGVSSLFICDALAKTANANACLITIDPKQLSPEKGIGYLIRKERKGIGLNNLRKAGYEEVIKFYEAPSHLVLPKLED</sequence>
<dbReference type="InterPro" id="IPR029063">
    <property type="entry name" value="SAM-dependent_MTases_sf"/>
</dbReference>
<dbReference type="Gene3D" id="3.40.50.150">
    <property type="entry name" value="Vaccinia Virus protein VP39"/>
    <property type="match status" value="1"/>
</dbReference>
<gene>
    <name evidence="1" type="ORF">S12H4_19626</name>
</gene>
<comment type="caution">
    <text evidence="1">The sequence shown here is derived from an EMBL/GenBank/DDBJ whole genome shotgun (WGS) entry which is preliminary data.</text>
</comment>